<gene>
    <name evidence="10" type="ORF">D4764_05G0002610</name>
</gene>
<proteinExistence type="inferred from homology"/>
<comment type="similarity">
    <text evidence="2">Belongs to the CFAP157 family.</text>
</comment>
<evidence type="ECO:0000256" key="5">
    <source>
        <dbReference type="ARBA" id="ARBA00023069"/>
    </source>
</evidence>
<keyword evidence="6" id="KW-0966">Cell projection</keyword>
<evidence type="ECO:0000256" key="7">
    <source>
        <dbReference type="SAM" id="Coils"/>
    </source>
</evidence>
<keyword evidence="5" id="KW-0969">Cilium</keyword>
<evidence type="ECO:0000256" key="2">
    <source>
        <dbReference type="ARBA" id="ARBA00010841"/>
    </source>
</evidence>
<keyword evidence="4 7" id="KW-0175">Coiled coil</keyword>
<evidence type="ECO:0000256" key="1">
    <source>
        <dbReference type="ARBA" id="ARBA00004138"/>
    </source>
</evidence>
<comment type="subcellular location">
    <subcellularLocation>
        <location evidence="1">Cell projection</location>
        <location evidence="1">Cilium</location>
    </subcellularLocation>
</comment>
<dbReference type="GO" id="GO:0036064">
    <property type="term" value="C:ciliary basal body"/>
    <property type="evidence" value="ECO:0007669"/>
    <property type="project" value="TreeGrafter"/>
</dbReference>
<evidence type="ECO:0000256" key="4">
    <source>
        <dbReference type="ARBA" id="ARBA00023054"/>
    </source>
</evidence>
<reference evidence="10 11" key="1">
    <citation type="submission" date="2019-04" db="EMBL/GenBank/DDBJ databases">
        <title>Chromosome genome assembly for Takifugu flavidus.</title>
        <authorList>
            <person name="Xiao S."/>
        </authorList>
    </citation>
    <scope>NUCLEOTIDE SEQUENCE [LARGE SCALE GENOMIC DNA]</scope>
    <source>
        <strain evidence="10">HTHZ2018</strain>
        <tissue evidence="10">Muscle</tissue>
    </source>
</reference>
<dbReference type="Proteomes" id="UP000324091">
    <property type="component" value="Chromosome 5"/>
</dbReference>
<feature type="region of interest" description="Disordered" evidence="8">
    <location>
        <begin position="308"/>
        <end position="354"/>
    </location>
</feature>
<keyword evidence="11" id="KW-1185">Reference proteome</keyword>
<dbReference type="EMBL" id="RHFK02000018">
    <property type="protein sequence ID" value="TWW60171.1"/>
    <property type="molecule type" value="Genomic_DNA"/>
</dbReference>
<feature type="region of interest" description="Disordered" evidence="8">
    <location>
        <begin position="1"/>
        <end position="32"/>
    </location>
</feature>
<feature type="compositionally biased region" description="Basic and acidic residues" evidence="8">
    <location>
        <begin position="308"/>
        <end position="324"/>
    </location>
</feature>
<comment type="caution">
    <text evidence="10">The sequence shown here is derived from an EMBL/GenBank/DDBJ whole genome shotgun (WGS) entry which is preliminary data.</text>
</comment>
<feature type="domain" description="DUF4515" evidence="9">
    <location>
        <begin position="77"/>
        <end position="261"/>
    </location>
</feature>
<accession>A0A5C6N1G0</accession>
<dbReference type="PANTHER" id="PTHR31954">
    <property type="entry name" value="CILIA- AND FLAGELLA-ASSOCIATED PROTEIN 157"/>
    <property type="match status" value="1"/>
</dbReference>
<sequence>MPKKKEKQSIQQDKDNKTQKRETSASNYSGSDDKEKTLYLIQIRYLNEKLERCQLKCEQLEGKNKDLTTRCSLLENEKKDIVEYLKSALLEKEEEVDELTERLERQRQAAQEDRDAQEMLHNRLMQELQHQVTELTRENETLDGRLSDLEEFQRDKDQLRFKMATMEKQLVSQEEEHQAALHRLEIDVLMEKERLEKETESRAASMRTEVEHLVNLRVPEAVRLVMKETMEVKAQFSQLSEHALVLTEENSALRERRSQLSVDVGNLEQMFKEVSRQSCVQKKTMEQLKGKYQRLEHELEDCREELKQLQTQHREVLAQMEAHRKSSSQTSASSRNTTRSAPRFPSSKNVAKPR</sequence>
<feature type="coiled-coil region" evidence="7">
    <location>
        <begin position="43"/>
        <end position="183"/>
    </location>
</feature>
<protein>
    <recommendedName>
        <fullName evidence="3">Cilia- and flagella-associated protein 157</fullName>
    </recommendedName>
</protein>
<evidence type="ECO:0000256" key="3">
    <source>
        <dbReference type="ARBA" id="ARBA00014087"/>
    </source>
</evidence>
<dbReference type="GO" id="GO:0008017">
    <property type="term" value="F:microtubule binding"/>
    <property type="evidence" value="ECO:0007669"/>
    <property type="project" value="TreeGrafter"/>
</dbReference>
<feature type="compositionally biased region" description="Low complexity" evidence="8">
    <location>
        <begin position="327"/>
        <end position="341"/>
    </location>
</feature>
<evidence type="ECO:0000256" key="8">
    <source>
        <dbReference type="SAM" id="MobiDB-lite"/>
    </source>
</evidence>
<organism evidence="10 11">
    <name type="scientific">Takifugu flavidus</name>
    <name type="common">sansaifugu</name>
    <dbReference type="NCBI Taxonomy" id="433684"/>
    <lineage>
        <taxon>Eukaryota</taxon>
        <taxon>Metazoa</taxon>
        <taxon>Chordata</taxon>
        <taxon>Craniata</taxon>
        <taxon>Vertebrata</taxon>
        <taxon>Euteleostomi</taxon>
        <taxon>Actinopterygii</taxon>
        <taxon>Neopterygii</taxon>
        <taxon>Teleostei</taxon>
        <taxon>Neoteleostei</taxon>
        <taxon>Acanthomorphata</taxon>
        <taxon>Eupercaria</taxon>
        <taxon>Tetraodontiformes</taxon>
        <taxon>Tetradontoidea</taxon>
        <taxon>Tetraodontidae</taxon>
        <taxon>Takifugu</taxon>
    </lineage>
</organism>
<dbReference type="Pfam" id="PF14988">
    <property type="entry name" value="DUF4515"/>
    <property type="match status" value="1"/>
</dbReference>
<dbReference type="InterPro" id="IPR038844">
    <property type="entry name" value="CFAP157"/>
</dbReference>
<evidence type="ECO:0000313" key="10">
    <source>
        <dbReference type="EMBL" id="TWW60171.1"/>
    </source>
</evidence>
<evidence type="ECO:0000256" key="6">
    <source>
        <dbReference type="ARBA" id="ARBA00023273"/>
    </source>
</evidence>
<name>A0A5C6N1G0_9TELE</name>
<dbReference type="InterPro" id="IPR032777">
    <property type="entry name" value="DUF4515"/>
</dbReference>
<evidence type="ECO:0000313" key="11">
    <source>
        <dbReference type="Proteomes" id="UP000324091"/>
    </source>
</evidence>
<evidence type="ECO:0000259" key="9">
    <source>
        <dbReference type="Pfam" id="PF14988"/>
    </source>
</evidence>
<dbReference type="PANTHER" id="PTHR31954:SF1">
    <property type="entry name" value="CILIA- AND FLAGELLA-ASSOCIATED PROTEIN 157"/>
    <property type="match status" value="1"/>
</dbReference>
<feature type="compositionally biased region" description="Basic and acidic residues" evidence="8">
    <location>
        <begin position="12"/>
        <end position="23"/>
    </location>
</feature>
<dbReference type="AlphaFoldDB" id="A0A5C6N1G0"/>